<protein>
    <submittedName>
        <fullName evidence="5">O-methyltransferase</fullName>
    </submittedName>
</protein>
<dbReference type="Pfam" id="PF01596">
    <property type="entry name" value="Methyltransf_3"/>
    <property type="match status" value="1"/>
</dbReference>
<keyword evidence="6" id="KW-1185">Reference proteome</keyword>
<dbReference type="InterPro" id="IPR050362">
    <property type="entry name" value="Cation-dep_OMT"/>
</dbReference>
<dbReference type="PANTHER" id="PTHR10509:SF14">
    <property type="entry name" value="CAFFEOYL-COA O-METHYLTRANSFERASE 3-RELATED"/>
    <property type="match status" value="1"/>
</dbReference>
<dbReference type="EMBL" id="JAAPAO010000795">
    <property type="protein sequence ID" value="KAF4653704.1"/>
    <property type="molecule type" value="Genomic_DNA"/>
</dbReference>
<reference evidence="5 6" key="1">
    <citation type="submission" date="2020-04" db="EMBL/GenBank/DDBJ databases">
        <title>Perkinsus chesapeaki whole genome sequence.</title>
        <authorList>
            <person name="Bogema D.R."/>
        </authorList>
    </citation>
    <scope>NUCLEOTIDE SEQUENCE [LARGE SCALE GENOMIC DNA]</scope>
    <source>
        <strain evidence="5">ATCC PRA-425</strain>
    </source>
</reference>
<dbReference type="SUPFAM" id="SSF53335">
    <property type="entry name" value="S-adenosyl-L-methionine-dependent methyltransferases"/>
    <property type="match status" value="1"/>
</dbReference>
<accession>A0A7J6L3C9</accession>
<dbReference type="GO" id="GO:0008171">
    <property type="term" value="F:O-methyltransferase activity"/>
    <property type="evidence" value="ECO:0007669"/>
    <property type="project" value="InterPro"/>
</dbReference>
<evidence type="ECO:0000256" key="2">
    <source>
        <dbReference type="ARBA" id="ARBA00022679"/>
    </source>
</evidence>
<dbReference type="Proteomes" id="UP000591131">
    <property type="component" value="Unassembled WGS sequence"/>
</dbReference>
<evidence type="ECO:0000256" key="4">
    <source>
        <dbReference type="ARBA" id="ARBA00023453"/>
    </source>
</evidence>
<keyword evidence="1 5" id="KW-0489">Methyltransferase</keyword>
<name>A0A7J6L3C9_PERCH</name>
<keyword evidence="2 5" id="KW-0808">Transferase</keyword>
<evidence type="ECO:0000256" key="1">
    <source>
        <dbReference type="ARBA" id="ARBA00022603"/>
    </source>
</evidence>
<dbReference type="GO" id="GO:0032259">
    <property type="term" value="P:methylation"/>
    <property type="evidence" value="ECO:0007669"/>
    <property type="project" value="UniProtKB-KW"/>
</dbReference>
<evidence type="ECO:0000256" key="3">
    <source>
        <dbReference type="ARBA" id="ARBA00022691"/>
    </source>
</evidence>
<dbReference type="OrthoDB" id="10251242at2759"/>
<evidence type="ECO:0000313" key="6">
    <source>
        <dbReference type="Proteomes" id="UP000591131"/>
    </source>
</evidence>
<gene>
    <name evidence="5" type="primary">COMTD1_1</name>
    <name evidence="5" type="ORF">FOL47_010338</name>
</gene>
<sequence>MAYRKSLQLQLSASNFGGSLTDGHEPLNSVNFNDLAERDEVVGQGGLWKPRFCGWPIGGSTRKAALARCFMGLPGEQYTKKGKAKARLLASGNPTTASTGDLKNMNRILQDSDMANNVTLADGPSSPPLGCETEFKHDFDAVYRRPIRRHTSLPDMLYNNDINQHKPLLLGSYKMLSAGKVPLKTHDECCPHISSKRIRQQQQHQLKQMEEQNNKDAAAVIEDMPGITEGMSATQRAFYDTIAEKDESVMVGGSDEAQFFKLLMHSIGAKKALEVGVFRGSTTAYLAQGVGKGGKVIGLDINKDYLDEVNGEQYWADMGIADRIEIRVGDAVDSMRELYEGIDNAGNTFDFIFIDAHKPHYDAYYEWALKLAKPGTGIIAIDNTFFGGSVLDETDEKGKAIDALNKKILTDERVENCMLCICDGVSILRKRADGEELS</sequence>
<dbReference type="GO" id="GO:0008757">
    <property type="term" value="F:S-adenosylmethionine-dependent methyltransferase activity"/>
    <property type="evidence" value="ECO:0007669"/>
    <property type="project" value="TreeGrafter"/>
</dbReference>
<dbReference type="PROSITE" id="PS51682">
    <property type="entry name" value="SAM_OMT_I"/>
    <property type="match status" value="1"/>
</dbReference>
<dbReference type="InterPro" id="IPR002935">
    <property type="entry name" value="SAM_O-MeTrfase"/>
</dbReference>
<dbReference type="AlphaFoldDB" id="A0A7J6L3C9"/>
<dbReference type="CDD" id="cd02440">
    <property type="entry name" value="AdoMet_MTases"/>
    <property type="match status" value="1"/>
</dbReference>
<comment type="caution">
    <text evidence="5">The sequence shown here is derived from an EMBL/GenBank/DDBJ whole genome shotgun (WGS) entry which is preliminary data.</text>
</comment>
<comment type="similarity">
    <text evidence="4">Belongs to the class I-like SAM-binding methyltransferase superfamily. Cation-dependent O-methyltransferase family.</text>
</comment>
<proteinExistence type="inferred from homology"/>
<evidence type="ECO:0000313" key="5">
    <source>
        <dbReference type="EMBL" id="KAF4653704.1"/>
    </source>
</evidence>
<organism evidence="5 6">
    <name type="scientific">Perkinsus chesapeaki</name>
    <name type="common">Clam parasite</name>
    <name type="synonym">Perkinsus andrewsi</name>
    <dbReference type="NCBI Taxonomy" id="330153"/>
    <lineage>
        <taxon>Eukaryota</taxon>
        <taxon>Sar</taxon>
        <taxon>Alveolata</taxon>
        <taxon>Perkinsozoa</taxon>
        <taxon>Perkinsea</taxon>
        <taxon>Perkinsida</taxon>
        <taxon>Perkinsidae</taxon>
        <taxon>Perkinsus</taxon>
    </lineage>
</organism>
<dbReference type="Gene3D" id="3.40.50.150">
    <property type="entry name" value="Vaccinia Virus protein VP39"/>
    <property type="match status" value="1"/>
</dbReference>
<dbReference type="PANTHER" id="PTHR10509">
    <property type="entry name" value="O-METHYLTRANSFERASE-RELATED"/>
    <property type="match status" value="1"/>
</dbReference>
<keyword evidence="3" id="KW-0949">S-adenosyl-L-methionine</keyword>
<dbReference type="InterPro" id="IPR029063">
    <property type="entry name" value="SAM-dependent_MTases_sf"/>
</dbReference>